<evidence type="ECO:0000259" key="5">
    <source>
        <dbReference type="Pfam" id="PF00296"/>
    </source>
</evidence>
<dbReference type="RefSeq" id="WP_075023082.1">
    <property type="nucleotide sequence ID" value="NZ_FOVH01000012.1"/>
</dbReference>
<dbReference type="NCBIfam" id="TIGR03619">
    <property type="entry name" value="F420_Rv2161c"/>
    <property type="match status" value="1"/>
</dbReference>
<dbReference type="PANTHER" id="PTHR42847">
    <property type="entry name" value="ALKANESULFONATE MONOOXYGENASE"/>
    <property type="match status" value="1"/>
</dbReference>
<protein>
    <submittedName>
        <fullName evidence="6">Probable F420-dependent oxidoreductase, Rv2161c family</fullName>
    </submittedName>
</protein>
<organism evidence="6 7">
    <name type="scientific">Actinomadura madurae</name>
    <dbReference type="NCBI Taxonomy" id="1993"/>
    <lineage>
        <taxon>Bacteria</taxon>
        <taxon>Bacillati</taxon>
        <taxon>Actinomycetota</taxon>
        <taxon>Actinomycetes</taxon>
        <taxon>Streptosporangiales</taxon>
        <taxon>Thermomonosporaceae</taxon>
        <taxon>Actinomadura</taxon>
    </lineage>
</organism>
<dbReference type="PANTHER" id="PTHR42847:SF4">
    <property type="entry name" value="ALKANESULFONATE MONOOXYGENASE-RELATED"/>
    <property type="match status" value="1"/>
</dbReference>
<dbReference type="EMBL" id="FOVH01000012">
    <property type="protein sequence ID" value="SFP22345.1"/>
    <property type="molecule type" value="Genomic_DNA"/>
</dbReference>
<dbReference type="InParanoid" id="A0A1I5NKL2"/>
<dbReference type="GO" id="GO:0008726">
    <property type="term" value="F:alkanesulfonate monooxygenase activity"/>
    <property type="evidence" value="ECO:0007669"/>
    <property type="project" value="TreeGrafter"/>
</dbReference>
<keyword evidence="7" id="KW-1185">Reference proteome</keyword>
<keyword evidence="2" id="KW-0288">FMN</keyword>
<gene>
    <name evidence="6" type="ORF">SAMN04489713_112201</name>
</gene>
<dbReference type="AlphaFoldDB" id="A0A1I5NKL2"/>
<dbReference type="InterPro" id="IPR050172">
    <property type="entry name" value="SsuD_RutA_monooxygenase"/>
</dbReference>
<dbReference type="InterPro" id="IPR019921">
    <property type="entry name" value="Lucif-like_OxRdtase_Rv2161c"/>
</dbReference>
<evidence type="ECO:0000256" key="2">
    <source>
        <dbReference type="ARBA" id="ARBA00022643"/>
    </source>
</evidence>
<evidence type="ECO:0000313" key="6">
    <source>
        <dbReference type="EMBL" id="SFP22345.1"/>
    </source>
</evidence>
<proteinExistence type="predicted"/>
<dbReference type="STRING" id="1993.SAMN04489713_112201"/>
<keyword evidence="3" id="KW-0560">Oxidoreductase</keyword>
<name>A0A1I5NKL2_9ACTN</name>
<evidence type="ECO:0000256" key="3">
    <source>
        <dbReference type="ARBA" id="ARBA00023002"/>
    </source>
</evidence>
<keyword evidence="1" id="KW-0285">Flavoprotein</keyword>
<dbReference type="InterPro" id="IPR036661">
    <property type="entry name" value="Luciferase-like_sf"/>
</dbReference>
<dbReference type="InterPro" id="IPR011251">
    <property type="entry name" value="Luciferase-like_dom"/>
</dbReference>
<dbReference type="Pfam" id="PF00296">
    <property type="entry name" value="Bac_luciferase"/>
    <property type="match status" value="1"/>
</dbReference>
<dbReference type="GO" id="GO:0046306">
    <property type="term" value="P:alkanesulfonate catabolic process"/>
    <property type="evidence" value="ECO:0007669"/>
    <property type="project" value="TreeGrafter"/>
</dbReference>
<feature type="domain" description="Luciferase-like" evidence="5">
    <location>
        <begin position="19"/>
        <end position="232"/>
    </location>
</feature>
<dbReference type="SUPFAM" id="SSF51679">
    <property type="entry name" value="Bacterial luciferase-like"/>
    <property type="match status" value="1"/>
</dbReference>
<evidence type="ECO:0000313" key="7">
    <source>
        <dbReference type="Proteomes" id="UP000183413"/>
    </source>
</evidence>
<evidence type="ECO:0000256" key="4">
    <source>
        <dbReference type="ARBA" id="ARBA00023033"/>
    </source>
</evidence>
<dbReference type="Proteomes" id="UP000183413">
    <property type="component" value="Unassembled WGS sequence"/>
</dbReference>
<dbReference type="Gene3D" id="3.20.20.30">
    <property type="entry name" value="Luciferase-like domain"/>
    <property type="match status" value="1"/>
</dbReference>
<accession>A0A1I5NKL2</accession>
<dbReference type="eggNOG" id="COG2141">
    <property type="taxonomic scope" value="Bacteria"/>
</dbReference>
<reference evidence="6 7" key="1">
    <citation type="submission" date="2016-10" db="EMBL/GenBank/DDBJ databases">
        <authorList>
            <person name="de Groot N.N."/>
        </authorList>
    </citation>
    <scope>NUCLEOTIDE SEQUENCE [LARGE SCALE GENOMIC DNA]</scope>
    <source>
        <strain evidence="6 7">DSM 43067</strain>
    </source>
</reference>
<evidence type="ECO:0000256" key="1">
    <source>
        <dbReference type="ARBA" id="ARBA00022630"/>
    </source>
</evidence>
<keyword evidence="4" id="KW-0503">Monooxygenase</keyword>
<sequence length="300" mass="32716">MRFVFQYPETRGVDADMLDAGPIPEVAAAAERFGFDGFSTTEHPIPGNRWLNTGGHQSLDPFVALSFAAAATERIRLLTYLAVAPYRNPFLLAKSAATLDKLSGGRMILGLGTGYQKSEFYALGVDMDERNALFDEALEALPLHWAGEPFSYQGRHFNAREVIARPRPVQNPIPIWVGGNSKLSRRRVALHAQGWMPMGGSAQLAATTRTAVLEGVPELARAIRDLREAAVAAGRTEEIDVLHPYHAPGLKSPDADADRHRESLAEIEKAGVTWVTVSCPTAERSATLEFIEAFGSTYLS</sequence>